<dbReference type="InParanoid" id="A0A067N8Q6"/>
<evidence type="ECO:0000256" key="1">
    <source>
        <dbReference type="SAM" id="MobiDB-lite"/>
    </source>
</evidence>
<dbReference type="EMBL" id="KL198017">
    <property type="protein sequence ID" value="KDQ20517.1"/>
    <property type="molecule type" value="Genomic_DNA"/>
</dbReference>
<dbReference type="Proteomes" id="UP000027195">
    <property type="component" value="Unassembled WGS sequence"/>
</dbReference>
<proteinExistence type="predicted"/>
<feature type="compositionally biased region" description="Basic and acidic residues" evidence="1">
    <location>
        <begin position="46"/>
        <end position="58"/>
    </location>
</feature>
<feature type="region of interest" description="Disordered" evidence="1">
    <location>
        <begin position="1"/>
        <end position="105"/>
    </location>
</feature>
<feature type="region of interest" description="Disordered" evidence="1">
    <location>
        <begin position="308"/>
        <end position="333"/>
    </location>
</feature>
<organism evidence="2 3">
    <name type="scientific">Botryobasidium botryosum (strain FD-172 SS1)</name>
    <dbReference type="NCBI Taxonomy" id="930990"/>
    <lineage>
        <taxon>Eukaryota</taxon>
        <taxon>Fungi</taxon>
        <taxon>Dikarya</taxon>
        <taxon>Basidiomycota</taxon>
        <taxon>Agaricomycotina</taxon>
        <taxon>Agaricomycetes</taxon>
        <taxon>Cantharellales</taxon>
        <taxon>Botryobasidiaceae</taxon>
        <taxon>Botryobasidium</taxon>
    </lineage>
</organism>
<evidence type="ECO:0000313" key="3">
    <source>
        <dbReference type="Proteomes" id="UP000027195"/>
    </source>
</evidence>
<protein>
    <submittedName>
        <fullName evidence="2">Uncharacterized protein</fullName>
    </submittedName>
</protein>
<dbReference type="HOGENOM" id="CLU_012233_0_0_1"/>
<dbReference type="OrthoDB" id="2590590at2759"/>
<dbReference type="AlphaFoldDB" id="A0A067N8Q6"/>
<gene>
    <name evidence="2" type="ORF">BOTBODRAFT_169263</name>
</gene>
<evidence type="ECO:0000313" key="2">
    <source>
        <dbReference type="EMBL" id="KDQ20517.1"/>
    </source>
</evidence>
<dbReference type="STRING" id="930990.A0A067N8Q6"/>
<reference evidence="3" key="1">
    <citation type="journal article" date="2014" name="Proc. Natl. Acad. Sci. U.S.A.">
        <title>Extensive sampling of basidiomycete genomes demonstrates inadequacy of the white-rot/brown-rot paradigm for wood decay fungi.</title>
        <authorList>
            <person name="Riley R."/>
            <person name="Salamov A.A."/>
            <person name="Brown D.W."/>
            <person name="Nagy L.G."/>
            <person name="Floudas D."/>
            <person name="Held B.W."/>
            <person name="Levasseur A."/>
            <person name="Lombard V."/>
            <person name="Morin E."/>
            <person name="Otillar R."/>
            <person name="Lindquist E.A."/>
            <person name="Sun H."/>
            <person name="LaButti K.M."/>
            <person name="Schmutz J."/>
            <person name="Jabbour D."/>
            <person name="Luo H."/>
            <person name="Baker S.E."/>
            <person name="Pisabarro A.G."/>
            <person name="Walton J.D."/>
            <person name="Blanchette R.A."/>
            <person name="Henrissat B."/>
            <person name="Martin F."/>
            <person name="Cullen D."/>
            <person name="Hibbett D.S."/>
            <person name="Grigoriev I.V."/>
        </authorList>
    </citation>
    <scope>NUCLEOTIDE SEQUENCE [LARGE SCALE GENOMIC DNA]</scope>
    <source>
        <strain evidence="3">FD-172 SS1</strain>
    </source>
</reference>
<name>A0A067N8Q6_BOTB1</name>
<accession>A0A067N8Q6</accession>
<feature type="region of interest" description="Disordered" evidence="1">
    <location>
        <begin position="622"/>
        <end position="647"/>
    </location>
</feature>
<feature type="region of interest" description="Disordered" evidence="1">
    <location>
        <begin position="436"/>
        <end position="460"/>
    </location>
</feature>
<sequence>MGSQSQSQADKPPSQPPRDGDDLPTYEYLEAKESQSPNSRFGRWRQWIEKRAAERHLDAPQSPSGQRSREGSLTIETNVFPPTPTAESGPPDRRLALPPSYSATTMPKPTPVGEDMSPCHLSIHQFGSRFISHSSSPINTILPILSDKLILIGTREGLFVLDVLPSLHGGGQGFRLGQNAGLLDDARPRQIWSGEGVWQLAILESGATEEGDPRGVILALVDSPETNERDARCIRMYNLSSIVSLARWSVTQKESYCLDLFPPSTPVAASKRKNRVSLAKGFKALLLDPGPAVNSYATRSAPCLDFIAPPPGKESSRSPSPSPPALSRADTGSSWDLVDETALRWATDYVALAQPGSRLASSSPLFFQIHKSESFGGRGPVMLVIATKSSLLLYETPRGERAFRFVKEYYTPIPARTVTFVHQTHGDQSVARAFSMSTSPSQRRAEGWNPASRSSSDTFRASSRRSHLNLFVTFDKKAGLIRLGDSAVGEVELWDDGLADPVSPGSSSRRASSLDILGREKPAQWIPVGDIQIPIILSSSASTNATQTTSQRIYLLTKGSKTHILPSPLPNPLLAVPPLHILMWQTPPTRLVPRLVFPVADEPPVLQVIAFGANGVEAQEIPLSSLGGPKKGKGKAPAPSSEQPSRWATSEFGGDAYFGCVGGDWYNYPASGGSARLTRQNTVDSLDMAASSGDAEEGVYGWVRRGIDDWRVIWIGTRGGDKPLQV</sequence>
<keyword evidence="3" id="KW-1185">Reference proteome</keyword>